<dbReference type="Proteomes" id="UP000019260">
    <property type="component" value="Chromosome"/>
</dbReference>
<dbReference type="AlphaFoldDB" id="W6AN87"/>
<dbReference type="STRING" id="838561.P344_06770"/>
<dbReference type="EMBL" id="CP006720">
    <property type="protein sequence ID" value="AHI58652.1"/>
    <property type="molecule type" value="Genomic_DNA"/>
</dbReference>
<sequence>MVFNTASCYGDPNRPIRGCALTSTVLGRKLFTAQEKSLGWNAWLLGFMRILELAKKKNSINK</sequence>
<keyword evidence="2" id="KW-1185">Reference proteome</keyword>
<protein>
    <submittedName>
        <fullName evidence="1">Uncharacterized protein</fullName>
    </submittedName>
</protein>
<name>W6AN87_9MOLU</name>
<dbReference type="KEGG" id="smia:P344_06770"/>
<organism evidence="1 2">
    <name type="scientific">Spiroplasma mirum ATCC 29335</name>
    <dbReference type="NCBI Taxonomy" id="838561"/>
    <lineage>
        <taxon>Bacteria</taxon>
        <taxon>Bacillati</taxon>
        <taxon>Mycoplasmatota</taxon>
        <taxon>Mollicutes</taxon>
        <taxon>Entomoplasmatales</taxon>
        <taxon>Spiroplasmataceae</taxon>
        <taxon>Spiroplasma</taxon>
    </lineage>
</organism>
<dbReference type="PATRIC" id="fig|838561.3.peg.1303"/>
<accession>W6AN87</accession>
<evidence type="ECO:0000313" key="2">
    <source>
        <dbReference type="Proteomes" id="UP000019260"/>
    </source>
</evidence>
<dbReference type="HOGENOM" id="CLU_2901970_0_0_14"/>
<proteinExistence type="predicted"/>
<dbReference type="RefSeq" id="WP_025317866.1">
    <property type="nucleotide sequence ID" value="NZ_CP002082.1"/>
</dbReference>
<evidence type="ECO:0000313" key="1">
    <source>
        <dbReference type="EMBL" id="AHI58652.1"/>
    </source>
</evidence>
<gene>
    <name evidence="1" type="ORF">P344_06770</name>
</gene>
<reference evidence="1 2" key="1">
    <citation type="submission" date="2013-09" db="EMBL/GenBank/DDBJ databases">
        <title>Complete genome sequence of Spiroplasma mirum suckling mouse cataract agent.</title>
        <authorList>
            <person name="Landry C.A."/>
            <person name="Bastian F.O."/>
            <person name="Thune R.L."/>
        </authorList>
    </citation>
    <scope>NUCLEOTIDE SEQUENCE [LARGE SCALE GENOMIC DNA]</scope>
    <source>
        <strain evidence="1 2">SMCA</strain>
    </source>
</reference>